<keyword evidence="7" id="KW-1185">Reference proteome</keyword>
<evidence type="ECO:0000256" key="1">
    <source>
        <dbReference type="ARBA" id="ARBA00022729"/>
    </source>
</evidence>
<dbReference type="GO" id="GO:0004674">
    <property type="term" value="F:protein serine/threonine kinase activity"/>
    <property type="evidence" value="ECO:0007669"/>
    <property type="project" value="UniProtKB-KW"/>
</dbReference>
<dbReference type="AlphaFoldDB" id="A0A2P6Q395"/>
<protein>
    <submittedName>
        <fullName evidence="6">Putative non-specific serine/threonine protein kinase</fullName>
        <ecNumber evidence="6">2.7.11.1</ecNumber>
    </submittedName>
</protein>
<evidence type="ECO:0000256" key="2">
    <source>
        <dbReference type="ARBA" id="ARBA00023157"/>
    </source>
</evidence>
<dbReference type="InterPro" id="IPR001480">
    <property type="entry name" value="Bulb-type_lectin_dom"/>
</dbReference>
<keyword evidence="6" id="KW-0418">Kinase</keyword>
<dbReference type="InterPro" id="IPR036426">
    <property type="entry name" value="Bulb-type_lectin_dom_sf"/>
</dbReference>
<dbReference type="OMA" id="SADWYIS"/>
<evidence type="ECO:0000259" key="5">
    <source>
        <dbReference type="PROSITE" id="PS50927"/>
    </source>
</evidence>
<dbReference type="STRING" id="74649.A0A2P6Q395"/>
<keyword evidence="2" id="KW-1015">Disulfide bond</keyword>
<proteinExistence type="predicted"/>
<keyword evidence="6" id="KW-0723">Serine/threonine-protein kinase</keyword>
<dbReference type="EC" id="2.7.11.1" evidence="6"/>
<keyword evidence="6" id="KW-0808">Transferase</keyword>
<dbReference type="Gene3D" id="2.90.10.10">
    <property type="entry name" value="Bulb-type lectin domain"/>
    <property type="match status" value="1"/>
</dbReference>
<dbReference type="EMBL" id="PDCK01000043">
    <property type="protein sequence ID" value="PRQ28619.1"/>
    <property type="molecule type" value="Genomic_DNA"/>
</dbReference>
<keyword evidence="3" id="KW-0325">Glycoprotein</keyword>
<comment type="caution">
    <text evidence="6">The sequence shown here is derived from an EMBL/GenBank/DDBJ whole genome shotgun (WGS) entry which is preliminary data.</text>
</comment>
<dbReference type="PANTHER" id="PTHR32444">
    <property type="entry name" value="BULB-TYPE LECTIN DOMAIN-CONTAINING PROTEIN"/>
    <property type="match status" value="1"/>
</dbReference>
<feature type="domain" description="Bulb-type lectin" evidence="5">
    <location>
        <begin position="23"/>
        <end position="94"/>
    </location>
</feature>
<name>A0A2P6Q395_ROSCH</name>
<evidence type="ECO:0000256" key="4">
    <source>
        <dbReference type="SAM" id="SignalP"/>
    </source>
</evidence>
<feature type="signal peptide" evidence="4">
    <location>
        <begin position="1"/>
        <end position="23"/>
    </location>
</feature>
<reference evidence="6 7" key="1">
    <citation type="journal article" date="2018" name="Nat. Genet.">
        <title>The Rosa genome provides new insights in the design of modern roses.</title>
        <authorList>
            <person name="Bendahmane M."/>
        </authorList>
    </citation>
    <scope>NUCLEOTIDE SEQUENCE [LARGE SCALE GENOMIC DNA]</scope>
    <source>
        <strain evidence="7">cv. Old Blush</strain>
    </source>
</reference>
<evidence type="ECO:0000313" key="7">
    <source>
        <dbReference type="Proteomes" id="UP000238479"/>
    </source>
</evidence>
<dbReference type="Proteomes" id="UP000238479">
    <property type="component" value="Chromosome 5"/>
</dbReference>
<sequence>MNSADWYISILLIFLLLSCSISSDTIAPNKPIRDGVVLVSSRKIFALGFFSPGNSTKRYVGVWYNNIPNQTVVWVAIRNKPVNDTSGLLALHGN</sequence>
<evidence type="ECO:0000256" key="3">
    <source>
        <dbReference type="ARBA" id="ARBA00023180"/>
    </source>
</evidence>
<dbReference type="PANTHER" id="PTHR32444:SF63">
    <property type="entry name" value="G-TYPE LECTIN S-RECEPTOR-LIKE SERINE_THREONINE-PROTEIN KINASE RKS1"/>
    <property type="match status" value="1"/>
</dbReference>
<accession>A0A2P6Q395</accession>
<evidence type="ECO:0000313" key="6">
    <source>
        <dbReference type="EMBL" id="PRQ28619.1"/>
    </source>
</evidence>
<dbReference type="Gramene" id="PRQ28619">
    <property type="protein sequence ID" value="PRQ28619"/>
    <property type="gene ID" value="RchiOBHm_Chr5g0004961"/>
</dbReference>
<gene>
    <name evidence="6" type="ORF">RchiOBHm_Chr5g0004961</name>
</gene>
<organism evidence="6 7">
    <name type="scientific">Rosa chinensis</name>
    <name type="common">China rose</name>
    <dbReference type="NCBI Taxonomy" id="74649"/>
    <lineage>
        <taxon>Eukaryota</taxon>
        <taxon>Viridiplantae</taxon>
        <taxon>Streptophyta</taxon>
        <taxon>Embryophyta</taxon>
        <taxon>Tracheophyta</taxon>
        <taxon>Spermatophyta</taxon>
        <taxon>Magnoliopsida</taxon>
        <taxon>eudicotyledons</taxon>
        <taxon>Gunneridae</taxon>
        <taxon>Pentapetalae</taxon>
        <taxon>rosids</taxon>
        <taxon>fabids</taxon>
        <taxon>Rosales</taxon>
        <taxon>Rosaceae</taxon>
        <taxon>Rosoideae</taxon>
        <taxon>Rosoideae incertae sedis</taxon>
        <taxon>Rosa</taxon>
    </lineage>
</organism>
<feature type="chain" id="PRO_5015192358" evidence="4">
    <location>
        <begin position="24"/>
        <end position="94"/>
    </location>
</feature>
<keyword evidence="1 4" id="KW-0732">Signal</keyword>
<dbReference type="PROSITE" id="PS50927">
    <property type="entry name" value="BULB_LECTIN"/>
    <property type="match status" value="1"/>
</dbReference>